<dbReference type="PANTHER" id="PTHR35046">
    <property type="entry name" value="ZINC KNUCKLE (CCHC-TYPE) FAMILY PROTEIN"/>
    <property type="match status" value="1"/>
</dbReference>
<dbReference type="EMBL" id="JAUUTY010000006">
    <property type="protein sequence ID" value="KAK1621416.1"/>
    <property type="molecule type" value="Genomic_DNA"/>
</dbReference>
<evidence type="ECO:0000256" key="1">
    <source>
        <dbReference type="ARBA" id="ARBA00022679"/>
    </source>
</evidence>
<comment type="caution">
    <text evidence="9">The sequence shown here is derived from an EMBL/GenBank/DDBJ whole genome shotgun (WGS) entry which is preliminary data.</text>
</comment>
<dbReference type="Gene3D" id="1.10.340.70">
    <property type="match status" value="1"/>
</dbReference>
<sequence>HGVEVDVSKIEAIQNWHTPMNVSQVRSFHGLAEFYRRFVPKFSTIAAPLNDLTKKGVIFEWGAAQDHAFDELKRLLTSAPGIGIGGVLMQEGRPIAYFSEKLSGAKLNYHIYDKELYALIRVLEESHAGGLMGHFGREKTLLMLADHLYWPKMRQDVDRVNMEASKRADFVRKIHVKTKELIEKKGESNAAGMNKKRKEMLFKPGDMVWVHFRKDRFPKLRKSKLLPRGAGPYKVLAKINDDALDRSST</sequence>
<evidence type="ECO:0000256" key="3">
    <source>
        <dbReference type="ARBA" id="ARBA00022722"/>
    </source>
</evidence>
<dbReference type="GO" id="GO:0003964">
    <property type="term" value="F:RNA-directed DNA polymerase activity"/>
    <property type="evidence" value="ECO:0007669"/>
    <property type="project" value="UniProtKB-KW"/>
</dbReference>
<organism evidence="9 10">
    <name type="scientific">Lolium multiflorum</name>
    <name type="common">Italian ryegrass</name>
    <name type="synonym">Lolium perenne subsp. multiflorum</name>
    <dbReference type="NCBI Taxonomy" id="4521"/>
    <lineage>
        <taxon>Eukaryota</taxon>
        <taxon>Viridiplantae</taxon>
        <taxon>Streptophyta</taxon>
        <taxon>Embryophyta</taxon>
        <taxon>Tracheophyta</taxon>
        <taxon>Spermatophyta</taxon>
        <taxon>Magnoliopsida</taxon>
        <taxon>Liliopsida</taxon>
        <taxon>Poales</taxon>
        <taxon>Poaceae</taxon>
        <taxon>BOP clade</taxon>
        <taxon>Pooideae</taxon>
        <taxon>Poodae</taxon>
        <taxon>Poeae</taxon>
        <taxon>Poeae Chloroplast Group 2 (Poeae type)</taxon>
        <taxon>Loliodinae</taxon>
        <taxon>Loliinae</taxon>
        <taxon>Lolium</taxon>
    </lineage>
</organism>
<dbReference type="InterPro" id="IPR043502">
    <property type="entry name" value="DNA/RNA_pol_sf"/>
</dbReference>
<dbReference type="InterPro" id="IPR056924">
    <property type="entry name" value="SH3_Tf2-1"/>
</dbReference>
<dbReference type="Proteomes" id="UP001231189">
    <property type="component" value="Unassembled WGS sequence"/>
</dbReference>
<dbReference type="GO" id="GO:0016787">
    <property type="term" value="F:hydrolase activity"/>
    <property type="evidence" value="ECO:0007669"/>
    <property type="project" value="UniProtKB-KW"/>
</dbReference>
<keyword evidence="2" id="KW-0548">Nucleotidyltransferase</keyword>
<dbReference type="FunFam" id="3.30.70.270:FF:000020">
    <property type="entry name" value="Transposon Tf2-6 polyprotein-like Protein"/>
    <property type="match status" value="1"/>
</dbReference>
<feature type="domain" description="Tf2-1-like SH3-like" evidence="8">
    <location>
        <begin position="205"/>
        <end position="243"/>
    </location>
</feature>
<dbReference type="InterPro" id="IPR041373">
    <property type="entry name" value="RT_RNaseH"/>
</dbReference>
<dbReference type="PANTHER" id="PTHR35046:SF9">
    <property type="entry name" value="RNA-DIRECTED DNA POLYMERASE"/>
    <property type="match status" value="1"/>
</dbReference>
<evidence type="ECO:0000259" key="7">
    <source>
        <dbReference type="Pfam" id="PF17917"/>
    </source>
</evidence>
<protein>
    <submittedName>
        <fullName evidence="9">Uncharacterized protein</fullName>
    </submittedName>
</protein>
<keyword evidence="3" id="KW-0540">Nuclease</keyword>
<name>A0AAD8RIT4_LOLMU</name>
<gene>
    <name evidence="9" type="ORF">QYE76_026933</name>
</gene>
<keyword evidence="4" id="KW-0255">Endonuclease</keyword>
<keyword evidence="5" id="KW-0378">Hydrolase</keyword>
<dbReference type="Pfam" id="PF17917">
    <property type="entry name" value="RT_RNaseH"/>
    <property type="match status" value="1"/>
</dbReference>
<feature type="non-terminal residue" evidence="9">
    <location>
        <position position="249"/>
    </location>
</feature>
<dbReference type="Pfam" id="PF24626">
    <property type="entry name" value="SH3_Tf2-1"/>
    <property type="match status" value="1"/>
</dbReference>
<feature type="domain" description="Reverse transcriptase RNase H-like" evidence="7">
    <location>
        <begin position="74"/>
        <end position="126"/>
    </location>
</feature>
<dbReference type="SUPFAM" id="SSF56672">
    <property type="entry name" value="DNA/RNA polymerases"/>
    <property type="match status" value="1"/>
</dbReference>
<dbReference type="InterPro" id="IPR043128">
    <property type="entry name" value="Rev_trsase/Diguanyl_cyclase"/>
</dbReference>
<proteinExistence type="predicted"/>
<dbReference type="GO" id="GO:0004519">
    <property type="term" value="F:endonuclease activity"/>
    <property type="evidence" value="ECO:0007669"/>
    <property type="project" value="UniProtKB-KW"/>
</dbReference>
<evidence type="ECO:0000313" key="9">
    <source>
        <dbReference type="EMBL" id="KAK1621416.1"/>
    </source>
</evidence>
<keyword evidence="6" id="KW-0695">RNA-directed DNA polymerase</keyword>
<evidence type="ECO:0000256" key="5">
    <source>
        <dbReference type="ARBA" id="ARBA00022801"/>
    </source>
</evidence>
<accession>A0AAD8RIT4</accession>
<keyword evidence="10" id="KW-1185">Reference proteome</keyword>
<dbReference type="AlphaFoldDB" id="A0AAD8RIT4"/>
<evidence type="ECO:0000313" key="10">
    <source>
        <dbReference type="Proteomes" id="UP001231189"/>
    </source>
</evidence>
<evidence type="ECO:0000259" key="8">
    <source>
        <dbReference type="Pfam" id="PF24626"/>
    </source>
</evidence>
<evidence type="ECO:0000256" key="2">
    <source>
        <dbReference type="ARBA" id="ARBA00022695"/>
    </source>
</evidence>
<evidence type="ECO:0000256" key="4">
    <source>
        <dbReference type="ARBA" id="ARBA00022759"/>
    </source>
</evidence>
<reference evidence="9" key="1">
    <citation type="submission" date="2023-07" db="EMBL/GenBank/DDBJ databases">
        <title>A chromosome-level genome assembly of Lolium multiflorum.</title>
        <authorList>
            <person name="Chen Y."/>
            <person name="Copetti D."/>
            <person name="Kolliker R."/>
            <person name="Studer B."/>
        </authorList>
    </citation>
    <scope>NUCLEOTIDE SEQUENCE</scope>
    <source>
        <strain evidence="9">02402/16</strain>
        <tissue evidence="9">Leaf</tissue>
    </source>
</reference>
<dbReference type="Gene3D" id="3.30.70.270">
    <property type="match status" value="1"/>
</dbReference>
<evidence type="ECO:0000256" key="6">
    <source>
        <dbReference type="ARBA" id="ARBA00022918"/>
    </source>
</evidence>
<keyword evidence="1" id="KW-0808">Transferase</keyword>